<keyword evidence="1" id="KW-0732">Signal</keyword>
<evidence type="ECO:0000313" key="4">
    <source>
        <dbReference type="Proteomes" id="UP000273145"/>
    </source>
</evidence>
<dbReference type="RefSeq" id="WP_125082149.1">
    <property type="nucleotide sequence ID" value="NZ_CP034248.1"/>
</dbReference>
<dbReference type="Proteomes" id="UP000273145">
    <property type="component" value="Chromosome"/>
</dbReference>
<sequence length="375" mass="41625">MKKGLFLLSAIVLLSVVIPTASAEEAEPTIKKYLLETKDDLSYYAPLSLNGDTINLYPETKLTKNQAIKKFSKAYKFIEDDLTDRGVAVDFDSGEFQDLVKTYFLIELDDKILEKEIHDFAAFMDFYENKAINDKIVSTISNSVSSRSVATEDVIADISALLPSSTSSTLEVEPSNGQQPEITPFFYESNYAATYAKNWWNKTNNTLYPYYAEYYGQSTTNNNINDLPSGSTGQSNPRRAWNDCTNFVSQALQNGGLATIKKGILNPAGDSDNWYYSDSKPSHTWGGAHNFYQHFSKRAGVASTSSVLGIGDAVSIDFTGDGSIDHTVIITKTTGTATNQQYVTYHTYDTNQTKTLSDFYTGSAKVYGYEIDKIQ</sequence>
<dbReference type="InterPro" id="IPR024301">
    <property type="entry name" value="Amidase_6"/>
</dbReference>
<keyword evidence="4" id="KW-1185">Reference proteome</keyword>
<feature type="signal peptide" evidence="1">
    <location>
        <begin position="1"/>
        <end position="23"/>
    </location>
</feature>
<dbReference type="EMBL" id="CP034248">
    <property type="protein sequence ID" value="AZK46077.1"/>
    <property type="molecule type" value="Genomic_DNA"/>
</dbReference>
<evidence type="ECO:0000313" key="3">
    <source>
        <dbReference type="EMBL" id="AZK46077.1"/>
    </source>
</evidence>
<accession>A0A3Q8SAI2</accession>
<dbReference type="KEGG" id="plen:EIM92_07615"/>
<feature type="domain" description="Putative amidase" evidence="2">
    <location>
        <begin position="187"/>
        <end position="356"/>
    </location>
</feature>
<organism evidence="3 4">
    <name type="scientific">Paenibacillus lentus</name>
    <dbReference type="NCBI Taxonomy" id="1338368"/>
    <lineage>
        <taxon>Bacteria</taxon>
        <taxon>Bacillati</taxon>
        <taxon>Bacillota</taxon>
        <taxon>Bacilli</taxon>
        <taxon>Bacillales</taxon>
        <taxon>Paenibacillaceae</taxon>
        <taxon>Paenibacillus</taxon>
    </lineage>
</organism>
<dbReference type="PANTHER" id="PTHR40032:SF1">
    <property type="entry name" value="EXPORTED PROTEIN"/>
    <property type="match status" value="1"/>
</dbReference>
<proteinExistence type="predicted"/>
<dbReference type="Pfam" id="PF12671">
    <property type="entry name" value="Amidase_6"/>
    <property type="match status" value="1"/>
</dbReference>
<dbReference type="AlphaFoldDB" id="A0A3Q8SAI2"/>
<dbReference type="OrthoDB" id="9812429at2"/>
<protein>
    <recommendedName>
        <fullName evidence="2">Putative amidase domain-containing protein</fullName>
    </recommendedName>
</protein>
<gene>
    <name evidence="3" type="ORF">EIM92_07615</name>
</gene>
<evidence type="ECO:0000256" key="1">
    <source>
        <dbReference type="SAM" id="SignalP"/>
    </source>
</evidence>
<evidence type="ECO:0000259" key="2">
    <source>
        <dbReference type="Pfam" id="PF12671"/>
    </source>
</evidence>
<reference evidence="3 4" key="1">
    <citation type="submission" date="2018-11" db="EMBL/GenBank/DDBJ databases">
        <title>Genome sequencing of Paenibacillus lentus DSM25539(T).</title>
        <authorList>
            <person name="Kook J.-K."/>
            <person name="Park S.-N."/>
            <person name="Lim Y.K."/>
        </authorList>
    </citation>
    <scope>NUCLEOTIDE SEQUENCE [LARGE SCALE GENOMIC DNA]</scope>
    <source>
        <strain evidence="3 4">DSM 25539</strain>
    </source>
</reference>
<dbReference type="PANTHER" id="PTHR40032">
    <property type="entry name" value="EXPORTED PROTEIN-RELATED"/>
    <property type="match status" value="1"/>
</dbReference>
<name>A0A3Q8SAI2_9BACL</name>
<feature type="chain" id="PRO_5018772493" description="Putative amidase domain-containing protein" evidence="1">
    <location>
        <begin position="24"/>
        <end position="375"/>
    </location>
</feature>